<keyword evidence="1" id="KW-1133">Transmembrane helix</keyword>
<evidence type="ECO:0000256" key="1">
    <source>
        <dbReference type="SAM" id="Phobius"/>
    </source>
</evidence>
<keyword evidence="1" id="KW-0472">Membrane</keyword>
<feature type="domain" description="DUF3592" evidence="2">
    <location>
        <begin position="37"/>
        <end position="99"/>
    </location>
</feature>
<dbReference type="Pfam" id="PF12158">
    <property type="entry name" value="DUF3592"/>
    <property type="match status" value="1"/>
</dbReference>
<organism evidence="3 4">
    <name type="scientific">Streptomonospora mangrovi</name>
    <dbReference type="NCBI Taxonomy" id="2883123"/>
    <lineage>
        <taxon>Bacteria</taxon>
        <taxon>Bacillati</taxon>
        <taxon>Actinomycetota</taxon>
        <taxon>Actinomycetes</taxon>
        <taxon>Streptosporangiales</taxon>
        <taxon>Nocardiopsidaceae</taxon>
        <taxon>Streptomonospora</taxon>
    </lineage>
</organism>
<feature type="transmembrane region" description="Helical" evidence="1">
    <location>
        <begin position="102"/>
        <end position="129"/>
    </location>
</feature>
<evidence type="ECO:0000313" key="4">
    <source>
        <dbReference type="Proteomes" id="UP001140076"/>
    </source>
</evidence>
<evidence type="ECO:0000313" key="3">
    <source>
        <dbReference type="EMBL" id="MDA0567966.1"/>
    </source>
</evidence>
<reference evidence="3" key="1">
    <citation type="submission" date="2021-10" db="EMBL/GenBank/DDBJ databases">
        <title>Streptomonospora sp. nov., isolated from mangrove soil.</title>
        <authorList>
            <person name="Chen X."/>
            <person name="Ge X."/>
            <person name="Liu W."/>
        </authorList>
    </citation>
    <scope>NUCLEOTIDE SEQUENCE</scope>
    <source>
        <strain evidence="3">S1-112</strain>
    </source>
</reference>
<accession>A0A9X3P159</accession>
<keyword evidence="4" id="KW-1185">Reference proteome</keyword>
<dbReference type="EMBL" id="JAJAQC010000094">
    <property type="protein sequence ID" value="MDA0567966.1"/>
    <property type="molecule type" value="Genomic_DNA"/>
</dbReference>
<dbReference type="RefSeq" id="WP_270075201.1">
    <property type="nucleotide sequence ID" value="NZ_JAJAQC010000094.1"/>
</dbReference>
<dbReference type="AlphaFoldDB" id="A0A9X3P159"/>
<feature type="transmembrane region" description="Helical" evidence="1">
    <location>
        <begin position="6"/>
        <end position="24"/>
    </location>
</feature>
<name>A0A9X3P159_9ACTN</name>
<evidence type="ECO:0000259" key="2">
    <source>
        <dbReference type="Pfam" id="PF12158"/>
    </source>
</evidence>
<dbReference type="Proteomes" id="UP001140076">
    <property type="component" value="Unassembled WGS sequence"/>
</dbReference>
<sequence length="130" mass="13965">MALIYPLIPIAAGLAMVGYLLAHLRRTAFFQRHGARTQGEVVGYTETRSSAAMVVRFTTHDGREVHASHDSTGWTASRSGDTVTVAYDPANPERARVVKAPWLSGFVPGLVGVLGVLLVAIGLVLGYFAW</sequence>
<protein>
    <submittedName>
        <fullName evidence="3">DUF3592 domain-containing protein</fullName>
    </submittedName>
</protein>
<gene>
    <name evidence="3" type="ORF">LG943_27135</name>
</gene>
<dbReference type="InterPro" id="IPR021994">
    <property type="entry name" value="DUF3592"/>
</dbReference>
<keyword evidence="1" id="KW-0812">Transmembrane</keyword>
<proteinExistence type="predicted"/>
<comment type="caution">
    <text evidence="3">The sequence shown here is derived from an EMBL/GenBank/DDBJ whole genome shotgun (WGS) entry which is preliminary data.</text>
</comment>